<protein>
    <submittedName>
        <fullName evidence="2">Peroxisomal biogenesis factor 11 PEX11</fullName>
    </submittedName>
</protein>
<sequence length="335" mass="37794">MENTKLVSSSNIGTKYDITTDKLLVKYRQYAILFKAFLDKYLRYISSPSRQEAILKTFHYSLWLLSRVYSQSPAKDKQSRANTVQAFATLAGELSWTRYLLRFFGLPAALEGIESGSWGSSSKTLGKAMAWTMVFYYPLEHIAYLHWKAPTMQWIPTNTTVATMWNPFGRRSQPPPTITSAVGNATCTVTGRANNNSPAMSSSQIAAKASAWSCRFWLAYLILDIARAALELKKVSTRGNSNDNKESKQNGNSQDTGHNENDDVSPTFVDPNLSLVRTERLQIVRSLLYVLPCIHWSLPNWDTKPWLSNDVVNGLCWVEAVVGMYQSIRNFQESC</sequence>
<name>A0A9K3L6F6_9STRA</name>
<dbReference type="OrthoDB" id="10005898at2759"/>
<gene>
    <name evidence="2" type="ORF">IV203_000382</name>
</gene>
<keyword evidence="3" id="KW-1185">Reference proteome</keyword>
<evidence type="ECO:0000256" key="1">
    <source>
        <dbReference type="SAM" id="MobiDB-lite"/>
    </source>
</evidence>
<dbReference type="EMBL" id="JAGRRH010000015">
    <property type="protein sequence ID" value="KAG7355696.1"/>
    <property type="molecule type" value="Genomic_DNA"/>
</dbReference>
<organism evidence="2 3">
    <name type="scientific">Nitzschia inconspicua</name>
    <dbReference type="NCBI Taxonomy" id="303405"/>
    <lineage>
        <taxon>Eukaryota</taxon>
        <taxon>Sar</taxon>
        <taxon>Stramenopiles</taxon>
        <taxon>Ochrophyta</taxon>
        <taxon>Bacillariophyta</taxon>
        <taxon>Bacillariophyceae</taxon>
        <taxon>Bacillariophycidae</taxon>
        <taxon>Bacillariales</taxon>
        <taxon>Bacillariaceae</taxon>
        <taxon>Nitzschia</taxon>
    </lineage>
</organism>
<reference evidence="2" key="2">
    <citation type="submission" date="2021-04" db="EMBL/GenBank/DDBJ databases">
        <authorList>
            <person name="Podell S."/>
        </authorList>
    </citation>
    <scope>NUCLEOTIDE SEQUENCE</scope>
    <source>
        <strain evidence="2">Hildebrandi</strain>
    </source>
</reference>
<evidence type="ECO:0000313" key="3">
    <source>
        <dbReference type="Proteomes" id="UP000693970"/>
    </source>
</evidence>
<comment type="caution">
    <text evidence="2">The sequence shown here is derived from an EMBL/GenBank/DDBJ whole genome shotgun (WGS) entry which is preliminary data.</text>
</comment>
<evidence type="ECO:0000313" key="2">
    <source>
        <dbReference type="EMBL" id="KAG7355696.1"/>
    </source>
</evidence>
<proteinExistence type="predicted"/>
<feature type="region of interest" description="Disordered" evidence="1">
    <location>
        <begin position="237"/>
        <end position="266"/>
    </location>
</feature>
<accession>A0A9K3L6F6</accession>
<dbReference type="PANTHER" id="PTHR12652">
    <property type="entry name" value="PEROXISOMAL BIOGENESIS FACTOR 11"/>
    <property type="match status" value="1"/>
</dbReference>
<dbReference type="AlphaFoldDB" id="A0A9K3L6F6"/>
<reference evidence="2" key="1">
    <citation type="journal article" date="2021" name="Sci. Rep.">
        <title>Diploid genomic architecture of Nitzschia inconspicua, an elite biomass production diatom.</title>
        <authorList>
            <person name="Oliver A."/>
            <person name="Podell S."/>
            <person name="Pinowska A."/>
            <person name="Traller J.C."/>
            <person name="Smith S.R."/>
            <person name="McClure R."/>
            <person name="Beliaev A."/>
            <person name="Bohutskyi P."/>
            <person name="Hill E.A."/>
            <person name="Rabines A."/>
            <person name="Zheng H."/>
            <person name="Allen L.Z."/>
            <person name="Kuo A."/>
            <person name="Grigoriev I.V."/>
            <person name="Allen A.E."/>
            <person name="Hazlebeck D."/>
            <person name="Allen E.E."/>
        </authorList>
    </citation>
    <scope>NUCLEOTIDE SEQUENCE</scope>
    <source>
        <strain evidence="2">Hildebrandi</strain>
    </source>
</reference>
<dbReference type="PANTHER" id="PTHR12652:SF25">
    <property type="entry name" value="MICROBODY (PEROXISOME) PROLIFERATION PROTEIN PEROXIN 11C (EUROFUNG)"/>
    <property type="match status" value="1"/>
</dbReference>
<dbReference type="Proteomes" id="UP000693970">
    <property type="component" value="Unassembled WGS sequence"/>
</dbReference>